<dbReference type="RefSeq" id="WP_378038452.1">
    <property type="nucleotide sequence ID" value="NZ_JBHSIV010000031.1"/>
</dbReference>
<dbReference type="InterPro" id="IPR001173">
    <property type="entry name" value="Glyco_trans_2-like"/>
</dbReference>
<dbReference type="PANTHER" id="PTHR43685">
    <property type="entry name" value="GLYCOSYLTRANSFERASE"/>
    <property type="match status" value="1"/>
</dbReference>
<dbReference type="Gene3D" id="3.90.550.10">
    <property type="entry name" value="Spore Coat Polysaccharide Biosynthesis Protein SpsA, Chain A"/>
    <property type="match status" value="1"/>
</dbReference>
<dbReference type="EMBL" id="JBHSIV010000031">
    <property type="protein sequence ID" value="MFC5065115.1"/>
    <property type="molecule type" value="Genomic_DNA"/>
</dbReference>
<gene>
    <name evidence="3" type="ORF">ACFPBZ_23060</name>
</gene>
<organism evidence="3 4">
    <name type="scientific">Actinomycetospora atypica</name>
    <dbReference type="NCBI Taxonomy" id="1290095"/>
    <lineage>
        <taxon>Bacteria</taxon>
        <taxon>Bacillati</taxon>
        <taxon>Actinomycetota</taxon>
        <taxon>Actinomycetes</taxon>
        <taxon>Pseudonocardiales</taxon>
        <taxon>Pseudonocardiaceae</taxon>
        <taxon>Actinomycetospora</taxon>
    </lineage>
</organism>
<keyword evidence="3" id="KW-0328">Glycosyltransferase</keyword>
<keyword evidence="4" id="KW-1185">Reference proteome</keyword>
<evidence type="ECO:0000256" key="1">
    <source>
        <dbReference type="SAM" id="Phobius"/>
    </source>
</evidence>
<reference evidence="4" key="1">
    <citation type="journal article" date="2019" name="Int. J. Syst. Evol. Microbiol.">
        <title>The Global Catalogue of Microorganisms (GCM) 10K type strain sequencing project: providing services to taxonomists for standard genome sequencing and annotation.</title>
        <authorList>
            <consortium name="The Broad Institute Genomics Platform"/>
            <consortium name="The Broad Institute Genome Sequencing Center for Infectious Disease"/>
            <person name="Wu L."/>
            <person name="Ma J."/>
        </authorList>
    </citation>
    <scope>NUCLEOTIDE SEQUENCE [LARGE SCALE GENOMIC DNA]</scope>
    <source>
        <strain evidence="4">CGMCC 4.7093</strain>
    </source>
</reference>
<keyword evidence="3" id="KW-0808">Transferase</keyword>
<dbReference type="PANTHER" id="PTHR43685:SF2">
    <property type="entry name" value="GLYCOSYLTRANSFERASE 2-LIKE DOMAIN-CONTAINING PROTEIN"/>
    <property type="match status" value="1"/>
</dbReference>
<keyword evidence="1" id="KW-1133">Transmembrane helix</keyword>
<dbReference type="GO" id="GO:0016757">
    <property type="term" value="F:glycosyltransferase activity"/>
    <property type="evidence" value="ECO:0007669"/>
    <property type="project" value="UniProtKB-KW"/>
</dbReference>
<protein>
    <submittedName>
        <fullName evidence="3">Glycosyltransferase family 2 protein</fullName>
        <ecNumber evidence="3">2.4.-.-</ecNumber>
    </submittedName>
</protein>
<dbReference type="SUPFAM" id="SSF53448">
    <property type="entry name" value="Nucleotide-diphospho-sugar transferases"/>
    <property type="match status" value="1"/>
</dbReference>
<sequence length="301" mass="32424">MSAETVPAVAVSVVVVSKDEPALDATLDALATAGPDVEVVVVDASAGRLDPVRDRHPLVRWFAFTPPPGVATSIAHQRNVGVAVSRGDVVVFTDAGCVPADGWLATLLAPILGGEDTVACGPAVSPGHDLYGGVAQRGTGRYVDDAPTINLAFRRAAFDEVGGFDERFAYGSDVDFTWRLAAAGHRARNVVDAVVTHDWGGPRRQLRRAHAYGRARVRLYAKHRDRLPTLLRRDPVPAVYAAFLLGLPLALRWPGYLLLLAVPLVRNRRHRPLLTLADHLAYGAGVLRELPRVTTAQEVIR</sequence>
<dbReference type="Proteomes" id="UP001595947">
    <property type="component" value="Unassembled WGS sequence"/>
</dbReference>
<dbReference type="InterPro" id="IPR029044">
    <property type="entry name" value="Nucleotide-diphossugar_trans"/>
</dbReference>
<feature type="transmembrane region" description="Helical" evidence="1">
    <location>
        <begin position="238"/>
        <end position="262"/>
    </location>
</feature>
<keyword evidence="1" id="KW-0812">Transmembrane</keyword>
<feature type="domain" description="Glycosyltransferase 2-like" evidence="2">
    <location>
        <begin position="12"/>
        <end position="129"/>
    </location>
</feature>
<comment type="caution">
    <text evidence="3">The sequence shown here is derived from an EMBL/GenBank/DDBJ whole genome shotgun (WGS) entry which is preliminary data.</text>
</comment>
<keyword evidence="1" id="KW-0472">Membrane</keyword>
<proteinExistence type="predicted"/>
<dbReference type="Pfam" id="PF00535">
    <property type="entry name" value="Glycos_transf_2"/>
    <property type="match status" value="1"/>
</dbReference>
<dbReference type="InterPro" id="IPR050834">
    <property type="entry name" value="Glycosyltransf_2"/>
</dbReference>
<evidence type="ECO:0000259" key="2">
    <source>
        <dbReference type="Pfam" id="PF00535"/>
    </source>
</evidence>
<dbReference type="EC" id="2.4.-.-" evidence="3"/>
<evidence type="ECO:0000313" key="4">
    <source>
        <dbReference type="Proteomes" id="UP001595947"/>
    </source>
</evidence>
<accession>A0ABV9YQA9</accession>
<name>A0ABV9YQA9_9PSEU</name>
<evidence type="ECO:0000313" key="3">
    <source>
        <dbReference type="EMBL" id="MFC5065115.1"/>
    </source>
</evidence>